<dbReference type="SUPFAM" id="SSF81383">
    <property type="entry name" value="F-box domain"/>
    <property type="match status" value="1"/>
</dbReference>
<name>A0A507EVM4_9FUNG</name>
<dbReference type="EMBL" id="QEAP01000368">
    <property type="protein sequence ID" value="TPX68133.1"/>
    <property type="molecule type" value="Genomic_DNA"/>
</dbReference>
<organism evidence="4 5">
    <name type="scientific">Chytriomyces confervae</name>
    <dbReference type="NCBI Taxonomy" id="246404"/>
    <lineage>
        <taxon>Eukaryota</taxon>
        <taxon>Fungi</taxon>
        <taxon>Fungi incertae sedis</taxon>
        <taxon>Chytridiomycota</taxon>
        <taxon>Chytridiomycota incertae sedis</taxon>
        <taxon>Chytridiomycetes</taxon>
        <taxon>Chytridiales</taxon>
        <taxon>Chytriomycetaceae</taxon>
        <taxon>Chytriomyces</taxon>
    </lineage>
</organism>
<dbReference type="PRINTS" id="PR00019">
    <property type="entry name" value="LEURICHRPT"/>
</dbReference>
<dbReference type="OrthoDB" id="676979at2759"/>
<dbReference type="InterPro" id="IPR052592">
    <property type="entry name" value="LRR-RLK"/>
</dbReference>
<dbReference type="InterPro" id="IPR032675">
    <property type="entry name" value="LRR_dom_sf"/>
</dbReference>
<keyword evidence="5" id="KW-1185">Reference proteome</keyword>
<feature type="compositionally biased region" description="Acidic residues" evidence="2">
    <location>
        <begin position="458"/>
        <end position="481"/>
    </location>
</feature>
<evidence type="ECO:0000259" key="3">
    <source>
        <dbReference type="PROSITE" id="PS50181"/>
    </source>
</evidence>
<reference evidence="4 5" key="1">
    <citation type="journal article" date="2019" name="Sci. Rep.">
        <title>Comparative genomics of chytrid fungi reveal insights into the obligate biotrophic and pathogenic lifestyle of Synchytrium endobioticum.</title>
        <authorList>
            <person name="van de Vossenberg B.T.L.H."/>
            <person name="Warris S."/>
            <person name="Nguyen H.D.T."/>
            <person name="van Gent-Pelzer M.P.E."/>
            <person name="Joly D.L."/>
            <person name="van de Geest H.C."/>
            <person name="Bonants P.J.M."/>
            <person name="Smith D.S."/>
            <person name="Levesque C.A."/>
            <person name="van der Lee T.A.J."/>
        </authorList>
    </citation>
    <scope>NUCLEOTIDE SEQUENCE [LARGE SCALE GENOMIC DNA]</scope>
    <source>
        <strain evidence="4 5">CBS 675.73</strain>
    </source>
</reference>
<protein>
    <recommendedName>
        <fullName evidence="3">F-box domain-containing protein</fullName>
    </recommendedName>
</protein>
<comment type="caution">
    <text evidence="4">The sequence shown here is derived from an EMBL/GenBank/DDBJ whole genome shotgun (WGS) entry which is preliminary data.</text>
</comment>
<dbReference type="PANTHER" id="PTHR48054">
    <property type="entry name" value="RECEPTOR KINASE-LIKE PROTEIN XA21"/>
    <property type="match status" value="1"/>
</dbReference>
<accession>A0A507EVM4</accession>
<dbReference type="PROSITE" id="PS50181">
    <property type="entry name" value="FBOX"/>
    <property type="match status" value="1"/>
</dbReference>
<feature type="compositionally biased region" description="Basic and acidic residues" evidence="2">
    <location>
        <begin position="1"/>
        <end position="18"/>
    </location>
</feature>
<dbReference type="FunFam" id="3.80.10.10:FF:000383">
    <property type="entry name" value="Leucine-rich repeat receptor protein kinase EMS1"/>
    <property type="match status" value="1"/>
</dbReference>
<evidence type="ECO:0000313" key="5">
    <source>
        <dbReference type="Proteomes" id="UP000320333"/>
    </source>
</evidence>
<dbReference type="Proteomes" id="UP000320333">
    <property type="component" value="Unassembled WGS sequence"/>
</dbReference>
<proteinExistence type="predicted"/>
<feature type="domain" description="F-box" evidence="3">
    <location>
        <begin position="91"/>
        <end position="136"/>
    </location>
</feature>
<gene>
    <name evidence="4" type="ORF">CcCBS67573_g07286</name>
</gene>
<evidence type="ECO:0000256" key="1">
    <source>
        <dbReference type="ARBA" id="ARBA00022737"/>
    </source>
</evidence>
<feature type="region of interest" description="Disordered" evidence="2">
    <location>
        <begin position="1"/>
        <end position="22"/>
    </location>
</feature>
<dbReference type="AlphaFoldDB" id="A0A507EVM4"/>
<dbReference type="Pfam" id="PF00646">
    <property type="entry name" value="F-box"/>
    <property type="match status" value="1"/>
</dbReference>
<feature type="region of interest" description="Disordered" evidence="2">
    <location>
        <begin position="453"/>
        <end position="481"/>
    </location>
</feature>
<sequence>MKRQRTEPNAESKGHRATPDAASDALAMPSLETITATLSVILHTLEKMQATMSTIQTEVTDIKETQLSLINAQRHLSNQVFGLQNKTKKFFTQLRDLPLEIIIQIFAWIPVQTVLKYRRLSRTINQLLLTDQFAMLNMQTTTNFKKGSNRLVGGLWLLLPLSYQTVVVRVMDAQVRSILGCGFSENDEYKDIKKRLPKSISLWTAVKELDLGRCSLIGKIPDVFDAFKNLTSLHLSGNRLTGPLPSSLNLLSNLQGLDLSYNQLSGDFPALPNLNALEIVNIGGNRFTGPLPTVFGNSKRLEYFSAGSNHFNVIPPAIGQFTRLQRLSICYNPFACEIPPEVLNLATVEELEMNDCKMFGSLAGIGNLVNIGVLNLSGNQFTGEFPSREIFNMQNLHELHLSGSHFSGGEILDMSEHEFKMTMCLDREFQRKYVIRQGFHKCRMHGLFPLGIDISDSEREEEDEEEEHVHEEDSDGEAWDL</sequence>
<dbReference type="SUPFAM" id="SSF52058">
    <property type="entry name" value="L domain-like"/>
    <property type="match status" value="1"/>
</dbReference>
<evidence type="ECO:0000313" key="4">
    <source>
        <dbReference type="EMBL" id="TPX68133.1"/>
    </source>
</evidence>
<dbReference type="InterPro" id="IPR001611">
    <property type="entry name" value="Leu-rich_rpt"/>
</dbReference>
<dbReference type="PROSITE" id="PS51450">
    <property type="entry name" value="LRR"/>
    <property type="match status" value="2"/>
</dbReference>
<dbReference type="Gene3D" id="3.80.10.10">
    <property type="entry name" value="Ribonuclease Inhibitor"/>
    <property type="match status" value="1"/>
</dbReference>
<evidence type="ECO:0000256" key="2">
    <source>
        <dbReference type="SAM" id="MobiDB-lite"/>
    </source>
</evidence>
<dbReference type="Pfam" id="PF00560">
    <property type="entry name" value="LRR_1"/>
    <property type="match status" value="3"/>
</dbReference>
<dbReference type="InterPro" id="IPR001810">
    <property type="entry name" value="F-box_dom"/>
</dbReference>
<keyword evidence="1" id="KW-0677">Repeat</keyword>
<dbReference type="PANTHER" id="PTHR48054:SF30">
    <property type="entry name" value="LEUCINE-RICH REPEAT PROTEIN KINASE FAMILY PROTEIN"/>
    <property type="match status" value="1"/>
</dbReference>
<dbReference type="InterPro" id="IPR036047">
    <property type="entry name" value="F-box-like_dom_sf"/>
</dbReference>